<evidence type="ECO:0000313" key="2">
    <source>
        <dbReference type="Proteomes" id="UP000500755"/>
    </source>
</evidence>
<dbReference type="Proteomes" id="UP000500755">
    <property type="component" value="Chromosome"/>
</dbReference>
<dbReference type="AlphaFoldDB" id="A0A858ZW38"/>
<protein>
    <submittedName>
        <fullName evidence="1">Uncharacterized protein</fullName>
    </submittedName>
</protein>
<name>A0A858ZW38_9BURK</name>
<dbReference type="RefSeq" id="WP_168727906.1">
    <property type="nucleotide sequence ID" value="NZ_CP051298.1"/>
</dbReference>
<organism evidence="1 2">
    <name type="scientific">Alicycliphilus denitrificans</name>
    <dbReference type="NCBI Taxonomy" id="179636"/>
    <lineage>
        <taxon>Bacteria</taxon>
        <taxon>Pseudomonadati</taxon>
        <taxon>Pseudomonadota</taxon>
        <taxon>Betaproteobacteria</taxon>
        <taxon>Burkholderiales</taxon>
        <taxon>Comamonadaceae</taxon>
        <taxon>Alicycliphilus</taxon>
    </lineage>
</organism>
<proteinExistence type="predicted"/>
<gene>
    <name evidence="1" type="ORF">HF896_12895</name>
</gene>
<accession>A0A858ZW38</accession>
<evidence type="ECO:0000313" key="1">
    <source>
        <dbReference type="EMBL" id="QKD44469.1"/>
    </source>
</evidence>
<reference evidence="1 2" key="1">
    <citation type="submission" date="2020-05" db="EMBL/GenBank/DDBJ databases">
        <title>Complete genome sequence of Alicycliphilus denitrificans DP3.</title>
        <authorList>
            <person name="Chen X."/>
        </authorList>
    </citation>
    <scope>NUCLEOTIDE SEQUENCE [LARGE SCALE GENOMIC DNA]</scope>
    <source>
        <strain evidence="1 2">DP3</strain>
    </source>
</reference>
<dbReference type="EMBL" id="CP051298">
    <property type="protein sequence ID" value="QKD44469.1"/>
    <property type="molecule type" value="Genomic_DNA"/>
</dbReference>
<sequence>MGKLNAVRCDDDFQQALEEVAKARGWSVPGLFREAARQYIQGDELHRAMVDLEKRQAGSFKALHNEVRRMRGEMQELMTMHELFIKSYYMHTPPIAEDVKPEAKAQALERWEKLARGISDARAAGSMKG</sequence>